<dbReference type="GO" id="GO:0003824">
    <property type="term" value="F:catalytic activity"/>
    <property type="evidence" value="ECO:0007669"/>
    <property type="project" value="UniProtKB-ARBA"/>
</dbReference>
<comment type="caution">
    <text evidence="1">The sequence shown here is derived from an EMBL/GenBank/DDBJ whole genome shotgun (WGS) entry which is preliminary data.</text>
</comment>
<name>A0A4R0Z064_9GAMM</name>
<sequence length="109" mass="12949">MTRDKPFVNFDTQVDRIQAVGKRIEKEIDKARKAAHSKDIREIRSEIQWDVTKIIHQLELSAEIIQEAREDMRDLCSQLFEKPPIFVFRSTSYNEDGSIRRTRNWQVNS</sequence>
<protein>
    <submittedName>
        <fullName evidence="1">Uncharacterized protein</fullName>
    </submittedName>
</protein>
<dbReference type="GO" id="GO:0005524">
    <property type="term" value="F:ATP binding"/>
    <property type="evidence" value="ECO:0007669"/>
    <property type="project" value="InterPro"/>
</dbReference>
<proteinExistence type="predicted"/>
<dbReference type="Proteomes" id="UP000291822">
    <property type="component" value="Unassembled WGS sequence"/>
</dbReference>
<reference evidence="1 2" key="1">
    <citation type="submission" date="2019-02" db="EMBL/GenBank/DDBJ databases">
        <title>Dyella amyloliquefaciens sp. nov., isolated from forest soil.</title>
        <authorList>
            <person name="Gao Z.-H."/>
            <person name="Qiu L.-H."/>
        </authorList>
    </citation>
    <scope>NUCLEOTIDE SEQUENCE [LARGE SCALE GENOMIC DNA]</scope>
    <source>
        <strain evidence="1 2">KACC 12747</strain>
    </source>
</reference>
<dbReference type="AlphaFoldDB" id="A0A4R0Z064"/>
<evidence type="ECO:0000313" key="1">
    <source>
        <dbReference type="EMBL" id="TCI13139.1"/>
    </source>
</evidence>
<keyword evidence="2" id="KW-1185">Reference proteome</keyword>
<gene>
    <name evidence="1" type="ORF">EZM97_07525</name>
</gene>
<dbReference type="RefSeq" id="WP_131150078.1">
    <property type="nucleotide sequence ID" value="NZ_SJTG01000001.1"/>
</dbReference>
<evidence type="ECO:0000313" key="2">
    <source>
        <dbReference type="Proteomes" id="UP000291822"/>
    </source>
</evidence>
<organism evidence="1 2">
    <name type="scientific">Dyella soli</name>
    <dbReference type="NCBI Taxonomy" id="522319"/>
    <lineage>
        <taxon>Bacteria</taxon>
        <taxon>Pseudomonadati</taxon>
        <taxon>Pseudomonadota</taxon>
        <taxon>Gammaproteobacteria</taxon>
        <taxon>Lysobacterales</taxon>
        <taxon>Rhodanobacteraceae</taxon>
        <taxon>Dyella</taxon>
    </lineage>
</organism>
<dbReference type="EMBL" id="SJTG01000001">
    <property type="protein sequence ID" value="TCI13139.1"/>
    <property type="molecule type" value="Genomic_DNA"/>
</dbReference>
<accession>A0A4R0Z064</accession>
<dbReference type="Gene3D" id="3.30.1490.20">
    <property type="entry name" value="ATP-grasp fold, A domain"/>
    <property type="match status" value="1"/>
</dbReference>
<dbReference type="InterPro" id="IPR013815">
    <property type="entry name" value="ATP_grasp_subdomain_1"/>
</dbReference>